<dbReference type="Proteomes" id="UP000312032">
    <property type="component" value="Unassembled WGS sequence"/>
</dbReference>
<dbReference type="GO" id="GO:0005886">
    <property type="term" value="C:plasma membrane"/>
    <property type="evidence" value="ECO:0007669"/>
    <property type="project" value="UniProtKB-SubCell"/>
</dbReference>
<evidence type="ECO:0000256" key="1">
    <source>
        <dbReference type="ARBA" id="ARBA00004429"/>
    </source>
</evidence>
<evidence type="ECO:0000256" key="8">
    <source>
        <dbReference type="ARBA" id="ARBA00038436"/>
    </source>
</evidence>
<dbReference type="OrthoDB" id="2085311at2"/>
<dbReference type="GO" id="GO:0015740">
    <property type="term" value="P:C4-dicarboxylate transport"/>
    <property type="evidence" value="ECO:0007669"/>
    <property type="project" value="TreeGrafter"/>
</dbReference>
<comment type="caution">
    <text evidence="11">The sequence shown here is derived from an EMBL/GenBank/DDBJ whole genome shotgun (WGS) entry which is preliminary data.</text>
</comment>
<dbReference type="GO" id="GO:0022857">
    <property type="term" value="F:transmembrane transporter activity"/>
    <property type="evidence" value="ECO:0007669"/>
    <property type="project" value="TreeGrafter"/>
</dbReference>
<keyword evidence="4" id="KW-0997">Cell inner membrane</keyword>
<feature type="transmembrane region" description="Helical" evidence="9">
    <location>
        <begin position="83"/>
        <end position="109"/>
    </location>
</feature>
<gene>
    <name evidence="11" type="ORF">FHE74_02655</name>
</gene>
<feature type="transmembrane region" description="Helical" evidence="9">
    <location>
        <begin position="121"/>
        <end position="140"/>
    </location>
</feature>
<evidence type="ECO:0000256" key="6">
    <source>
        <dbReference type="ARBA" id="ARBA00022989"/>
    </source>
</evidence>
<evidence type="ECO:0000259" key="10">
    <source>
        <dbReference type="Pfam" id="PF04290"/>
    </source>
</evidence>
<sequence length="146" mass="15978">MRKALKNILAVTSITLFGLLVCITVWQVIARQLIGQPSTWSEEAAKLLFVWLSFLGSAFLFGERGHIAVDYLARRLPQKLTTVFVQLIILIFAMVGMVWGGIVAAGNAWDQNLTALPLTIGWAYVVIPISGAFIAAFALLDMVKGE</sequence>
<keyword evidence="5 9" id="KW-0812">Transmembrane</keyword>
<evidence type="ECO:0000256" key="9">
    <source>
        <dbReference type="SAM" id="Phobius"/>
    </source>
</evidence>
<evidence type="ECO:0000256" key="2">
    <source>
        <dbReference type="ARBA" id="ARBA00022448"/>
    </source>
</evidence>
<proteinExistence type="inferred from homology"/>
<protein>
    <submittedName>
        <fullName evidence="11">TRAP transporter small permease</fullName>
    </submittedName>
</protein>
<dbReference type="InterPro" id="IPR007387">
    <property type="entry name" value="TRAP_DctQ"/>
</dbReference>
<evidence type="ECO:0000256" key="4">
    <source>
        <dbReference type="ARBA" id="ARBA00022519"/>
    </source>
</evidence>
<dbReference type="PANTHER" id="PTHR35011:SF2">
    <property type="entry name" value="2,3-DIKETO-L-GULONATE TRAP TRANSPORTER SMALL PERMEASE PROTEIN YIAM"/>
    <property type="match status" value="1"/>
</dbReference>
<feature type="transmembrane region" description="Helical" evidence="9">
    <location>
        <begin position="7"/>
        <end position="29"/>
    </location>
</feature>
<keyword evidence="6 9" id="KW-1133">Transmembrane helix</keyword>
<keyword evidence="3" id="KW-1003">Cell membrane</keyword>
<accession>A0A5C4U677</accession>
<dbReference type="AlphaFoldDB" id="A0A5C4U677"/>
<dbReference type="Pfam" id="PF04290">
    <property type="entry name" value="DctQ"/>
    <property type="match status" value="1"/>
</dbReference>
<keyword evidence="7 9" id="KW-0472">Membrane</keyword>
<organism evidence="11 12">
    <name type="scientific">Corynebacterium tapiri</name>
    <dbReference type="NCBI Taxonomy" id="1448266"/>
    <lineage>
        <taxon>Bacteria</taxon>
        <taxon>Bacillati</taxon>
        <taxon>Actinomycetota</taxon>
        <taxon>Actinomycetes</taxon>
        <taxon>Mycobacteriales</taxon>
        <taxon>Corynebacteriaceae</taxon>
        <taxon>Corynebacterium</taxon>
    </lineage>
</organism>
<comment type="subcellular location">
    <subcellularLocation>
        <location evidence="1">Cell inner membrane</location>
        <topology evidence="1">Multi-pass membrane protein</topology>
    </subcellularLocation>
</comment>
<evidence type="ECO:0000313" key="11">
    <source>
        <dbReference type="EMBL" id="TNL99274.1"/>
    </source>
</evidence>
<keyword evidence="2" id="KW-0813">Transport</keyword>
<dbReference type="PANTHER" id="PTHR35011">
    <property type="entry name" value="2,3-DIKETO-L-GULONATE TRAP TRANSPORTER SMALL PERMEASE PROTEIN YIAM"/>
    <property type="match status" value="1"/>
</dbReference>
<evidence type="ECO:0000256" key="3">
    <source>
        <dbReference type="ARBA" id="ARBA00022475"/>
    </source>
</evidence>
<dbReference type="InterPro" id="IPR055348">
    <property type="entry name" value="DctQ"/>
</dbReference>
<feature type="domain" description="Tripartite ATP-independent periplasmic transporters DctQ component" evidence="10">
    <location>
        <begin position="20"/>
        <end position="144"/>
    </location>
</feature>
<evidence type="ECO:0000256" key="5">
    <source>
        <dbReference type="ARBA" id="ARBA00022692"/>
    </source>
</evidence>
<evidence type="ECO:0000256" key="7">
    <source>
        <dbReference type="ARBA" id="ARBA00023136"/>
    </source>
</evidence>
<comment type="similarity">
    <text evidence="8">Belongs to the TRAP transporter small permease family.</text>
</comment>
<keyword evidence="12" id="KW-1185">Reference proteome</keyword>
<name>A0A5C4U677_9CORY</name>
<feature type="transmembrane region" description="Helical" evidence="9">
    <location>
        <begin position="44"/>
        <end position="62"/>
    </location>
</feature>
<evidence type="ECO:0000313" key="12">
    <source>
        <dbReference type="Proteomes" id="UP000312032"/>
    </source>
</evidence>
<reference evidence="11 12" key="1">
    <citation type="submission" date="2019-06" db="EMBL/GenBank/DDBJ databases">
        <authorList>
            <person name="Li J."/>
        </authorList>
    </citation>
    <scope>NUCLEOTIDE SEQUENCE [LARGE SCALE GENOMIC DNA]</scope>
    <source>
        <strain evidence="11 12">LMG 28165</strain>
    </source>
</reference>
<dbReference type="EMBL" id="VDHJ01000003">
    <property type="protein sequence ID" value="TNL99274.1"/>
    <property type="molecule type" value="Genomic_DNA"/>
</dbReference>